<organism evidence="4">
    <name type="scientific">Cladocopium goreaui</name>
    <dbReference type="NCBI Taxonomy" id="2562237"/>
    <lineage>
        <taxon>Eukaryota</taxon>
        <taxon>Sar</taxon>
        <taxon>Alveolata</taxon>
        <taxon>Dinophyceae</taxon>
        <taxon>Suessiales</taxon>
        <taxon>Symbiodiniaceae</taxon>
        <taxon>Cladocopium</taxon>
    </lineage>
</organism>
<protein>
    <recommendedName>
        <fullName evidence="3">Integrase catalytic domain-containing protein</fullName>
    </recommendedName>
</protein>
<dbReference type="GO" id="GO:0015074">
    <property type="term" value="P:DNA integration"/>
    <property type="evidence" value="ECO:0007669"/>
    <property type="project" value="InterPro"/>
</dbReference>
<feature type="region of interest" description="Disordered" evidence="1">
    <location>
        <begin position="420"/>
        <end position="464"/>
    </location>
</feature>
<feature type="domain" description="Integrase catalytic" evidence="3">
    <location>
        <begin position="1"/>
        <end position="99"/>
    </location>
</feature>
<gene>
    <name evidence="4" type="ORF">C1SCF055_LOCUS12006</name>
</gene>
<dbReference type="EMBL" id="CAMXCT010000890">
    <property type="protein sequence ID" value="CAI3984477.1"/>
    <property type="molecule type" value="Genomic_DNA"/>
</dbReference>
<dbReference type="OrthoDB" id="430238at2759"/>
<evidence type="ECO:0000259" key="3">
    <source>
        <dbReference type="PROSITE" id="PS50994"/>
    </source>
</evidence>
<feature type="transmembrane region" description="Helical" evidence="2">
    <location>
        <begin position="632"/>
        <end position="653"/>
    </location>
</feature>
<feature type="compositionally biased region" description="Acidic residues" evidence="1">
    <location>
        <begin position="315"/>
        <end position="325"/>
    </location>
</feature>
<evidence type="ECO:0000256" key="1">
    <source>
        <dbReference type="SAM" id="MobiDB-lite"/>
    </source>
</evidence>
<name>A0A9P1C4C4_9DINO</name>
<accession>A0A9P1C4C4</accession>
<feature type="compositionally biased region" description="Acidic residues" evidence="1">
    <location>
        <begin position="264"/>
        <end position="279"/>
    </location>
</feature>
<dbReference type="PROSITE" id="PS50994">
    <property type="entry name" value="INTEGRASE"/>
    <property type="match status" value="1"/>
</dbReference>
<dbReference type="Gene3D" id="3.30.420.10">
    <property type="entry name" value="Ribonuclease H-like superfamily/Ribonuclease H"/>
    <property type="match status" value="1"/>
</dbReference>
<keyword evidence="2" id="KW-0472">Membrane</keyword>
<feature type="region of interest" description="Disordered" evidence="1">
    <location>
        <begin position="264"/>
        <end position="404"/>
    </location>
</feature>
<evidence type="ECO:0000313" key="4">
    <source>
        <dbReference type="EMBL" id="CAI3984477.1"/>
    </source>
</evidence>
<dbReference type="AlphaFoldDB" id="A0A9P1C4C4"/>
<keyword evidence="2" id="KW-1133">Transmembrane helix</keyword>
<dbReference type="Proteomes" id="UP001152797">
    <property type="component" value="Unassembled WGS sequence"/>
</dbReference>
<evidence type="ECO:0000313" key="6">
    <source>
        <dbReference type="Proteomes" id="UP001152797"/>
    </source>
</evidence>
<proteinExistence type="predicted"/>
<evidence type="ECO:0000256" key="2">
    <source>
        <dbReference type="SAM" id="Phobius"/>
    </source>
</evidence>
<dbReference type="GO" id="GO:0003676">
    <property type="term" value="F:nucleic acid binding"/>
    <property type="evidence" value="ECO:0007669"/>
    <property type="project" value="InterPro"/>
</dbReference>
<dbReference type="EMBL" id="CAMXCT020000890">
    <property type="protein sequence ID" value="CAL1137852.1"/>
    <property type="molecule type" value="Genomic_DNA"/>
</dbReference>
<feature type="compositionally biased region" description="Basic residues" evidence="1">
    <location>
        <begin position="430"/>
        <end position="439"/>
    </location>
</feature>
<reference evidence="5" key="2">
    <citation type="submission" date="2024-04" db="EMBL/GenBank/DDBJ databases">
        <authorList>
            <person name="Chen Y."/>
            <person name="Shah S."/>
            <person name="Dougan E. K."/>
            <person name="Thang M."/>
            <person name="Chan C."/>
        </authorList>
    </citation>
    <scope>NUCLEOTIDE SEQUENCE [LARGE SCALE GENOMIC DNA]</scope>
</reference>
<dbReference type="InterPro" id="IPR001584">
    <property type="entry name" value="Integrase_cat-core"/>
</dbReference>
<sequence>MPKELITDEGRGWLHEDMIDFLAELNILHTVAPGEAHTRLGAVERRHQVLRKAVEIYMNDRGLKDVDGLRQALAYVLPQVNSSPTVAGCSPTQWVLGYQPDFAGDLTSEGLNPSHLDGSNFEQTLEKRSAAKVALIKADQDQRLRRALLRRYSGTNVLLQPGQICWYWRDARAADLVKVRWKGPARVILREDDAEGKPIVYWIAHQTQLLRCAPQHVRADHRVASDTNIGGLEEARRVVSELKSRGVTRFVDLQRANKRHIEEVQSDEEELFDDDDDDGAPGPPRQRPRLDLSPTLDFVERPELDVSPTPTTPLDDTDPALDLEGLDLPPAGTMPDAADPGGPPILVEDDSGEVMPPPAHVPLRPHLPTADETEPSEEPSRPPSVRSPAQVPPLDPATVAMYEPAGPNDRFRLLRQQHERHETLVLPSRSRAHRSRSRHRADPGEAGPTSSTPNPRPASAGEPHESYSQVFNVEDIQGDDLPSGWHVDSDGAFVLKDEKKHELEATTKSRNTKRKKPQSELRIIKEELEASEDVEMIENDLAPTNALVSDFEQVPTNDLTPKNAQFPKNDMVTQYAKVPAETYIAQSTEPLVYVDMLVMVIWWLMKLPGASAALMAMCLTEHEEVKTESSKSWESIFLVLAILALCCAGIYVWKLRADQLRLRCRIDNLEGELHHGNHRSNVLVVMYDELRGSYDRRTTAYDRARRAFVEQRAAAQELQGALALATQDLGAGYQAQLDVRQHVGRCPLGDEIHIQDGSSVWHRNDECDELYDSGREIRIFQPCAICAQQELVVPGDDATRFFDEHGMRVVNAPPGMRFN</sequence>
<comment type="caution">
    <text evidence="4">The sequence shown here is derived from an EMBL/GenBank/DDBJ whole genome shotgun (WGS) entry which is preliminary data.</text>
</comment>
<dbReference type="EMBL" id="CAMXCT030000890">
    <property type="protein sequence ID" value="CAL4771789.1"/>
    <property type="molecule type" value="Genomic_DNA"/>
</dbReference>
<reference evidence="4" key="1">
    <citation type="submission" date="2022-10" db="EMBL/GenBank/DDBJ databases">
        <authorList>
            <person name="Chen Y."/>
            <person name="Dougan E. K."/>
            <person name="Chan C."/>
            <person name="Rhodes N."/>
            <person name="Thang M."/>
        </authorList>
    </citation>
    <scope>NUCLEOTIDE SEQUENCE</scope>
</reference>
<evidence type="ECO:0000313" key="5">
    <source>
        <dbReference type="EMBL" id="CAL1137852.1"/>
    </source>
</evidence>
<keyword evidence="6" id="KW-1185">Reference proteome</keyword>
<keyword evidence="2" id="KW-0812">Transmembrane</keyword>
<dbReference type="InterPro" id="IPR036397">
    <property type="entry name" value="RNaseH_sf"/>
</dbReference>